<protein>
    <submittedName>
        <fullName evidence="2">Uncharacterized protein</fullName>
    </submittedName>
</protein>
<reference evidence="2 3" key="1">
    <citation type="journal article" date="2019" name="Mol. Ecol. Resour.">
        <title>Chromosome-level genome assembly of Triplophysa tibetana, a fish adapted to the harsh high-altitude environment of the Tibetan Plateau.</title>
        <authorList>
            <person name="Yang X."/>
            <person name="Liu H."/>
            <person name="Ma Z."/>
            <person name="Zou Y."/>
            <person name="Zou M."/>
            <person name="Mao Y."/>
            <person name="Li X."/>
            <person name="Wang H."/>
            <person name="Chen T."/>
            <person name="Wang W."/>
            <person name="Yang R."/>
        </authorList>
    </citation>
    <scope>NUCLEOTIDE SEQUENCE [LARGE SCALE GENOMIC DNA]</scope>
    <source>
        <strain evidence="2">TTIB1903HZAU</strain>
        <tissue evidence="2">Muscle</tissue>
    </source>
</reference>
<proteinExistence type="predicted"/>
<name>A0A5A9NV27_9TELE</name>
<organism evidence="2 3">
    <name type="scientific">Triplophysa tibetana</name>
    <dbReference type="NCBI Taxonomy" id="1572043"/>
    <lineage>
        <taxon>Eukaryota</taxon>
        <taxon>Metazoa</taxon>
        <taxon>Chordata</taxon>
        <taxon>Craniata</taxon>
        <taxon>Vertebrata</taxon>
        <taxon>Euteleostomi</taxon>
        <taxon>Actinopterygii</taxon>
        <taxon>Neopterygii</taxon>
        <taxon>Teleostei</taxon>
        <taxon>Ostariophysi</taxon>
        <taxon>Cypriniformes</taxon>
        <taxon>Nemacheilidae</taxon>
        <taxon>Triplophysa</taxon>
    </lineage>
</organism>
<keyword evidence="3" id="KW-1185">Reference proteome</keyword>
<feature type="signal peptide" evidence="1">
    <location>
        <begin position="1"/>
        <end position="19"/>
    </location>
</feature>
<feature type="chain" id="PRO_5022722549" evidence="1">
    <location>
        <begin position="20"/>
        <end position="102"/>
    </location>
</feature>
<keyword evidence="1" id="KW-0732">Signal</keyword>
<evidence type="ECO:0000313" key="3">
    <source>
        <dbReference type="Proteomes" id="UP000324632"/>
    </source>
</evidence>
<dbReference type="EMBL" id="SOYY01000012">
    <property type="protein sequence ID" value="KAA0713650.1"/>
    <property type="molecule type" value="Genomic_DNA"/>
</dbReference>
<evidence type="ECO:0000256" key="1">
    <source>
        <dbReference type="SAM" id="SignalP"/>
    </source>
</evidence>
<evidence type="ECO:0000313" key="2">
    <source>
        <dbReference type="EMBL" id="KAA0713650.1"/>
    </source>
</evidence>
<sequence>MDLAARCAFLLSSFAVLAALDLDAIDPGYYVETSSSSDVIDYKDPCKAEGSEILTQVRVYQPVIQRMPAWASPAAVCVCPPADVTASHSDPSGSSAVTRTSS</sequence>
<dbReference type="Proteomes" id="UP000324632">
    <property type="component" value="Chromosome 12"/>
</dbReference>
<accession>A0A5A9NV27</accession>
<comment type="caution">
    <text evidence="2">The sequence shown here is derived from an EMBL/GenBank/DDBJ whole genome shotgun (WGS) entry which is preliminary data.</text>
</comment>
<dbReference type="AlphaFoldDB" id="A0A5A9NV27"/>
<gene>
    <name evidence="2" type="ORF">E1301_Tti013391</name>
</gene>